<dbReference type="SUPFAM" id="SSF100950">
    <property type="entry name" value="NagB/RpiA/CoA transferase-like"/>
    <property type="match status" value="1"/>
</dbReference>
<dbReference type="EMBL" id="CP045725">
    <property type="protein sequence ID" value="QGF23849.1"/>
    <property type="molecule type" value="Genomic_DNA"/>
</dbReference>
<evidence type="ECO:0000313" key="5">
    <source>
        <dbReference type="EMBL" id="QGF23849.1"/>
    </source>
</evidence>
<dbReference type="SMART" id="SM01134">
    <property type="entry name" value="DeoRC"/>
    <property type="match status" value="1"/>
</dbReference>
<keyword evidence="1" id="KW-0805">Transcription regulation</keyword>
<organism evidence="5 6">
    <name type="scientific">Raineyella fluvialis</name>
    <dbReference type="NCBI Taxonomy" id="2662261"/>
    <lineage>
        <taxon>Bacteria</taxon>
        <taxon>Bacillati</taxon>
        <taxon>Actinomycetota</taxon>
        <taxon>Actinomycetes</taxon>
        <taxon>Propionibacteriales</taxon>
        <taxon>Propionibacteriaceae</taxon>
        <taxon>Raineyella</taxon>
    </lineage>
</organism>
<dbReference type="GO" id="GO:0003700">
    <property type="term" value="F:DNA-binding transcription factor activity"/>
    <property type="evidence" value="ECO:0007669"/>
    <property type="project" value="InterPro"/>
</dbReference>
<evidence type="ECO:0000313" key="6">
    <source>
        <dbReference type="Proteomes" id="UP000386847"/>
    </source>
</evidence>
<dbReference type="GO" id="GO:0003677">
    <property type="term" value="F:DNA binding"/>
    <property type="evidence" value="ECO:0007669"/>
    <property type="project" value="UniProtKB-KW"/>
</dbReference>
<protein>
    <submittedName>
        <fullName evidence="5">DeoR family transcriptional regulator</fullName>
    </submittedName>
</protein>
<dbReference type="InterPro" id="IPR036388">
    <property type="entry name" value="WH-like_DNA-bd_sf"/>
</dbReference>
<dbReference type="PANTHER" id="PTHR30363:SF44">
    <property type="entry name" value="AGA OPERON TRANSCRIPTIONAL REPRESSOR-RELATED"/>
    <property type="match status" value="1"/>
</dbReference>
<dbReference type="Pfam" id="PF08220">
    <property type="entry name" value="HTH_DeoR"/>
    <property type="match status" value="1"/>
</dbReference>
<reference evidence="5 6" key="1">
    <citation type="submission" date="2019-10" db="EMBL/GenBank/DDBJ databases">
        <title>Genomic analysis of Raineyella sp. CBA3103.</title>
        <authorList>
            <person name="Roh S.W."/>
        </authorList>
    </citation>
    <scope>NUCLEOTIDE SEQUENCE [LARGE SCALE GENOMIC DNA]</scope>
    <source>
        <strain evidence="5 6">CBA3103</strain>
    </source>
</reference>
<dbReference type="KEGG" id="rain:Rai3103_09365"/>
<sequence>MEDIKADATSEASLTGLTPADRRDAMAEYLRTHRTARIEELAGRFAISPMTVHRDLDLLSRTGVVQRVRGGARAMTQPMTERDIQIRRRFRATEKDALAKVAAGLIDEGTIVALDDSTTVGAIVPLLSGRQPSTVITHSLTAMEYVATHYPEMVLVGLGGQYYPETGSFLGRAVADQVRGMTADTVFVSTTSIKNNALFHPDEEAASTKQALLEVGDRKVLVADASKFGVPALYHVVGLDIFDDIVVEDAISPEQREQLDSLAATIHYVASI</sequence>
<dbReference type="InterPro" id="IPR018356">
    <property type="entry name" value="Tscrpt_reg_HTH_DeoR_CS"/>
</dbReference>
<dbReference type="PANTHER" id="PTHR30363">
    <property type="entry name" value="HTH-TYPE TRANSCRIPTIONAL REGULATOR SRLR-RELATED"/>
    <property type="match status" value="1"/>
</dbReference>
<keyword evidence="3" id="KW-0804">Transcription</keyword>
<dbReference type="InterPro" id="IPR037171">
    <property type="entry name" value="NagB/RpiA_transferase-like"/>
</dbReference>
<proteinExistence type="predicted"/>
<dbReference type="InterPro" id="IPR050313">
    <property type="entry name" value="Carb_Metab_HTH_regulators"/>
</dbReference>
<dbReference type="AlphaFoldDB" id="A0A5Q2FAM1"/>
<evidence type="ECO:0000259" key="4">
    <source>
        <dbReference type="PROSITE" id="PS51000"/>
    </source>
</evidence>
<dbReference type="PROSITE" id="PS00894">
    <property type="entry name" value="HTH_DEOR_1"/>
    <property type="match status" value="1"/>
</dbReference>
<dbReference type="SUPFAM" id="SSF46785">
    <property type="entry name" value="Winged helix' DNA-binding domain"/>
    <property type="match status" value="1"/>
</dbReference>
<dbReference type="Proteomes" id="UP000386847">
    <property type="component" value="Chromosome"/>
</dbReference>
<dbReference type="Pfam" id="PF00455">
    <property type="entry name" value="DeoRC"/>
    <property type="match status" value="1"/>
</dbReference>
<dbReference type="SMART" id="SM00420">
    <property type="entry name" value="HTH_DEOR"/>
    <property type="match status" value="1"/>
</dbReference>
<dbReference type="InterPro" id="IPR014036">
    <property type="entry name" value="DeoR-like_C"/>
</dbReference>
<dbReference type="InterPro" id="IPR001034">
    <property type="entry name" value="DeoR_HTH"/>
</dbReference>
<gene>
    <name evidence="5" type="ORF">Rai3103_09365</name>
</gene>
<evidence type="ECO:0000256" key="3">
    <source>
        <dbReference type="ARBA" id="ARBA00023163"/>
    </source>
</evidence>
<feature type="domain" description="HTH deoR-type" evidence="4">
    <location>
        <begin position="19"/>
        <end position="74"/>
    </location>
</feature>
<accession>A0A5Q2FAM1</accession>
<keyword evidence="2" id="KW-0238">DNA-binding</keyword>
<name>A0A5Q2FAM1_9ACTN</name>
<dbReference type="PRINTS" id="PR00037">
    <property type="entry name" value="HTHLACR"/>
</dbReference>
<dbReference type="RefSeq" id="WP_153572379.1">
    <property type="nucleotide sequence ID" value="NZ_CP045725.1"/>
</dbReference>
<evidence type="ECO:0000256" key="1">
    <source>
        <dbReference type="ARBA" id="ARBA00023015"/>
    </source>
</evidence>
<dbReference type="PROSITE" id="PS51000">
    <property type="entry name" value="HTH_DEOR_2"/>
    <property type="match status" value="1"/>
</dbReference>
<dbReference type="Gene3D" id="1.10.10.10">
    <property type="entry name" value="Winged helix-like DNA-binding domain superfamily/Winged helix DNA-binding domain"/>
    <property type="match status" value="1"/>
</dbReference>
<keyword evidence="6" id="KW-1185">Reference proteome</keyword>
<dbReference type="InterPro" id="IPR036390">
    <property type="entry name" value="WH_DNA-bd_sf"/>
</dbReference>
<evidence type="ECO:0000256" key="2">
    <source>
        <dbReference type="ARBA" id="ARBA00023125"/>
    </source>
</evidence>